<evidence type="ECO:0000256" key="1">
    <source>
        <dbReference type="SAM" id="MobiDB-lite"/>
    </source>
</evidence>
<protein>
    <submittedName>
        <fullName evidence="2">Chromosome 2 open reading frame 80</fullName>
    </submittedName>
</protein>
<dbReference type="InterPro" id="IPR038776">
    <property type="entry name" value="C2orf80"/>
</dbReference>
<sequence length="187" mass="21174">LEPVVIQSCFLALRGDYVGIRLQENGFDPSGQRQPTFLDDMVMTRLPISYPIPFICRATENSKGSRSRYMYPNRIEREAMILSSYAGILMNSIPIEEIFEIYSMGPSATWQSSDHWIQPFKLSLHPFAMLTAPKAAEYTRRHSEYISPQLPGGQGRGTWGSCTWPSSATKLGPKQNKEPLQRSLDQI</sequence>
<dbReference type="AlphaFoldDB" id="A0A8B9E2V0"/>
<reference evidence="2" key="2">
    <citation type="submission" date="2025-09" db="UniProtKB">
        <authorList>
            <consortium name="Ensembl"/>
        </authorList>
    </citation>
    <scope>IDENTIFICATION</scope>
</reference>
<dbReference type="PANTHER" id="PTHR36296">
    <property type="entry name" value="GAMMA-CRYSTALLIN A"/>
    <property type="match status" value="1"/>
</dbReference>
<reference evidence="2" key="1">
    <citation type="submission" date="2025-08" db="UniProtKB">
        <authorList>
            <consortium name="Ensembl"/>
        </authorList>
    </citation>
    <scope>IDENTIFICATION</scope>
</reference>
<dbReference type="PANTHER" id="PTHR36296:SF1">
    <property type="entry name" value="CHROMOSOME 2 OPEN READING FRAME 80"/>
    <property type="match status" value="1"/>
</dbReference>
<evidence type="ECO:0000313" key="2">
    <source>
        <dbReference type="Ensembl" id="ENSACDP00005015734.1"/>
    </source>
</evidence>
<feature type="region of interest" description="Disordered" evidence="1">
    <location>
        <begin position="164"/>
        <end position="187"/>
    </location>
</feature>
<dbReference type="Proteomes" id="UP000694521">
    <property type="component" value="Unplaced"/>
</dbReference>
<organism evidence="2 3">
    <name type="scientific">Anser cygnoides</name>
    <name type="common">Swan goose</name>
    <dbReference type="NCBI Taxonomy" id="8845"/>
    <lineage>
        <taxon>Eukaryota</taxon>
        <taxon>Metazoa</taxon>
        <taxon>Chordata</taxon>
        <taxon>Craniata</taxon>
        <taxon>Vertebrata</taxon>
        <taxon>Euteleostomi</taxon>
        <taxon>Archelosauria</taxon>
        <taxon>Archosauria</taxon>
        <taxon>Dinosauria</taxon>
        <taxon>Saurischia</taxon>
        <taxon>Theropoda</taxon>
        <taxon>Coelurosauria</taxon>
        <taxon>Aves</taxon>
        <taxon>Neognathae</taxon>
        <taxon>Galloanserae</taxon>
        <taxon>Anseriformes</taxon>
        <taxon>Anatidae</taxon>
        <taxon>Anserinae</taxon>
        <taxon>Anser</taxon>
    </lineage>
</organism>
<dbReference type="Pfam" id="PF17718">
    <property type="entry name" value="DUF5563"/>
    <property type="match status" value="1"/>
</dbReference>
<accession>A0A8B9E2V0</accession>
<keyword evidence="3" id="KW-1185">Reference proteome</keyword>
<proteinExistence type="predicted"/>
<dbReference type="Ensembl" id="ENSACDT00005018938.1">
    <property type="protein sequence ID" value="ENSACDP00005015734.1"/>
    <property type="gene ID" value="ENSACDG00005011519.1"/>
</dbReference>
<evidence type="ECO:0000313" key="3">
    <source>
        <dbReference type="Proteomes" id="UP000694521"/>
    </source>
</evidence>
<name>A0A8B9E2V0_ANSCY</name>